<dbReference type="AlphaFoldDB" id="M0MUF6"/>
<dbReference type="Proteomes" id="UP000011680">
    <property type="component" value="Unassembled WGS sequence"/>
</dbReference>
<accession>M0MUF6</accession>
<dbReference type="eggNOG" id="arCOG01907">
    <property type="taxonomic scope" value="Archaea"/>
</dbReference>
<keyword evidence="2" id="KW-1185">Reference proteome</keyword>
<dbReference type="NCBIfam" id="TIGR00266">
    <property type="entry name" value="TIGR00266 family protein"/>
    <property type="match status" value="1"/>
</dbReference>
<gene>
    <name evidence="1" type="ORF">C451_20492</name>
</gene>
<dbReference type="InterPro" id="IPR016031">
    <property type="entry name" value="Trp_RNA-bd_attenuator-like_dom"/>
</dbReference>
<evidence type="ECO:0000313" key="2">
    <source>
        <dbReference type="Proteomes" id="UP000011680"/>
    </source>
</evidence>
<dbReference type="PANTHER" id="PTHR43657:SF1">
    <property type="entry name" value="ALTERED INHERITANCE OF MITOCHONDRIA PROTEIN 24, MITOCHONDRIAL"/>
    <property type="match status" value="1"/>
</dbReference>
<evidence type="ECO:0000313" key="1">
    <source>
        <dbReference type="EMBL" id="EMA48404.1"/>
    </source>
</evidence>
<dbReference type="STRING" id="1227457.C451_20492"/>
<dbReference type="InterPro" id="IPR002838">
    <property type="entry name" value="AIM24"/>
</dbReference>
<name>M0MUF6_9EURY</name>
<comment type="caution">
    <text evidence="1">The sequence shown here is derived from an EMBL/GenBank/DDBJ whole genome shotgun (WGS) entry which is preliminary data.</text>
</comment>
<reference evidence="1 2" key="1">
    <citation type="journal article" date="2014" name="PLoS Genet.">
        <title>Phylogenetically driven sequencing of extremely halophilic archaea reveals strategies for static and dynamic osmo-response.</title>
        <authorList>
            <person name="Becker E.A."/>
            <person name="Seitzer P.M."/>
            <person name="Tritt A."/>
            <person name="Larsen D."/>
            <person name="Krusor M."/>
            <person name="Yao A.I."/>
            <person name="Wu D."/>
            <person name="Madern D."/>
            <person name="Eisen J.A."/>
            <person name="Darling A.E."/>
            <person name="Facciotti M.T."/>
        </authorList>
    </citation>
    <scope>NUCLEOTIDE SEQUENCE [LARGE SCALE GENOMIC DNA]</scope>
    <source>
        <strain evidence="1 2">JCM 13552</strain>
    </source>
</reference>
<proteinExistence type="predicted"/>
<dbReference type="Pfam" id="PF01987">
    <property type="entry name" value="AIM24"/>
    <property type="match status" value="1"/>
</dbReference>
<organism evidence="1 2">
    <name type="scientific">Halococcus thailandensis JCM 13552</name>
    <dbReference type="NCBI Taxonomy" id="1227457"/>
    <lineage>
        <taxon>Archaea</taxon>
        <taxon>Methanobacteriati</taxon>
        <taxon>Methanobacteriota</taxon>
        <taxon>Stenosarchaea group</taxon>
        <taxon>Halobacteria</taxon>
        <taxon>Halobacteriales</taxon>
        <taxon>Halococcaceae</taxon>
        <taxon>Halococcus</taxon>
    </lineage>
</organism>
<dbReference type="EMBL" id="AOMF01000193">
    <property type="protein sequence ID" value="EMA48404.1"/>
    <property type="molecule type" value="Genomic_DNA"/>
</dbReference>
<dbReference type="Gene3D" id="3.60.160.10">
    <property type="entry name" value="Mitochondrial biogenesis AIM24"/>
    <property type="match status" value="1"/>
</dbReference>
<dbReference type="SUPFAM" id="SSF51219">
    <property type="entry name" value="TRAP-like"/>
    <property type="match status" value="1"/>
</dbReference>
<dbReference type="InterPro" id="IPR036983">
    <property type="entry name" value="AIM24_sf"/>
</dbReference>
<evidence type="ECO:0008006" key="3">
    <source>
        <dbReference type="Google" id="ProtNLM"/>
    </source>
</evidence>
<protein>
    <recommendedName>
        <fullName evidence="3">TIGR00266 family protein</fullName>
    </recommendedName>
</protein>
<dbReference type="PANTHER" id="PTHR43657">
    <property type="entry name" value="TRYPTOPHAN RNA-BINDING ATTENUATOR PROTEIN-LIKE PROTEIN"/>
    <property type="match status" value="1"/>
</dbReference>
<dbReference type="PATRIC" id="fig|1227457.3.peg.3983"/>
<sequence>MVSHSPSVSIETGSSGDGLLGTASSMLGGESAFANEFTAEGESGTVTLSPPTPGDIHHHELNGETLYAVDGAYLASDPDIDIDSDFGGLESMLSGASLTPLALNGTGSVFIETFGGIETIDLDHGESYVVDNDHVVAWESSVEFDARRVGGLASTVLSGEGLVMEFTGPGTVWYQTRGLDTFTESIVEAMPGTGEDDGGGFNIEF</sequence>